<evidence type="ECO:0000313" key="2">
    <source>
        <dbReference type="Proteomes" id="UP000184000"/>
    </source>
</evidence>
<dbReference type="EMBL" id="FQXA01000002">
    <property type="protein sequence ID" value="SHG78982.1"/>
    <property type="molecule type" value="Genomic_DNA"/>
</dbReference>
<dbReference type="AlphaFoldDB" id="A0A1M5MPI8"/>
<organism evidence="1 2">
    <name type="scientific">Stutzerimonas xanthomarina DSM 18231</name>
    <dbReference type="NCBI Taxonomy" id="1403346"/>
    <lineage>
        <taxon>Bacteria</taxon>
        <taxon>Pseudomonadati</taxon>
        <taxon>Pseudomonadota</taxon>
        <taxon>Gammaproteobacteria</taxon>
        <taxon>Pseudomonadales</taxon>
        <taxon>Pseudomonadaceae</taxon>
        <taxon>Stutzerimonas</taxon>
    </lineage>
</organism>
<dbReference type="Proteomes" id="UP000184000">
    <property type="component" value="Unassembled WGS sequence"/>
</dbReference>
<protein>
    <submittedName>
        <fullName evidence="1">Uncharacterized protein</fullName>
    </submittedName>
</protein>
<evidence type="ECO:0000313" key="1">
    <source>
        <dbReference type="EMBL" id="SHG78982.1"/>
    </source>
</evidence>
<gene>
    <name evidence="1" type="ORF">SAMN02744645_1394</name>
</gene>
<name>A0A1M5MPI8_9GAMM</name>
<sequence length="34" mass="3616">MLPALNACVTDLVAQQYAVKSERAIRASAMAVHS</sequence>
<reference evidence="1 2" key="1">
    <citation type="submission" date="2016-11" db="EMBL/GenBank/DDBJ databases">
        <authorList>
            <person name="Jaros S."/>
            <person name="Januszkiewicz K."/>
            <person name="Wedrychowicz H."/>
        </authorList>
    </citation>
    <scope>NUCLEOTIDE SEQUENCE [LARGE SCALE GENOMIC DNA]</scope>
    <source>
        <strain evidence="1 2">DSM 18231</strain>
    </source>
</reference>
<accession>A0A1M5MPI8</accession>
<proteinExistence type="predicted"/>